<feature type="compositionally biased region" description="Pro residues" evidence="1">
    <location>
        <begin position="738"/>
        <end position="747"/>
    </location>
</feature>
<feature type="compositionally biased region" description="Low complexity" evidence="1">
    <location>
        <begin position="1003"/>
        <end position="1027"/>
    </location>
</feature>
<dbReference type="VEuPathDB" id="TriTrypDB:LDHU3_05.0930"/>
<feature type="compositionally biased region" description="Basic residues" evidence="1">
    <location>
        <begin position="440"/>
        <end position="450"/>
    </location>
</feature>
<feature type="compositionally biased region" description="Basic and acidic residues" evidence="1">
    <location>
        <begin position="827"/>
        <end position="842"/>
    </location>
</feature>
<feature type="region of interest" description="Disordered" evidence="1">
    <location>
        <begin position="1127"/>
        <end position="1156"/>
    </location>
</feature>
<feature type="region of interest" description="Disordered" evidence="1">
    <location>
        <begin position="1003"/>
        <end position="1073"/>
    </location>
</feature>
<name>A0A504Y0H7_LEIDO</name>
<comment type="caution">
    <text evidence="2">The sequence shown here is derived from an EMBL/GenBank/DDBJ whole genome shotgun (WGS) entry which is preliminary data.</text>
</comment>
<feature type="region of interest" description="Disordered" evidence="1">
    <location>
        <begin position="1174"/>
        <end position="1253"/>
    </location>
</feature>
<feature type="compositionally biased region" description="Low complexity" evidence="1">
    <location>
        <begin position="202"/>
        <end position="228"/>
    </location>
</feature>
<feature type="compositionally biased region" description="Polar residues" evidence="1">
    <location>
        <begin position="62"/>
        <end position="88"/>
    </location>
</feature>
<proteinExistence type="predicted"/>
<feature type="compositionally biased region" description="Low complexity" evidence="1">
    <location>
        <begin position="1039"/>
        <end position="1065"/>
    </location>
</feature>
<feature type="compositionally biased region" description="Basic residues" evidence="1">
    <location>
        <begin position="783"/>
        <end position="797"/>
    </location>
</feature>
<feature type="region of interest" description="Disordered" evidence="1">
    <location>
        <begin position="695"/>
        <end position="806"/>
    </location>
</feature>
<feature type="compositionally biased region" description="Polar residues" evidence="1">
    <location>
        <begin position="379"/>
        <end position="388"/>
    </location>
</feature>
<feature type="compositionally biased region" description="Low complexity" evidence="1">
    <location>
        <begin position="427"/>
        <end position="437"/>
    </location>
</feature>
<feature type="compositionally biased region" description="Basic residues" evidence="1">
    <location>
        <begin position="304"/>
        <end position="314"/>
    </location>
</feature>
<feature type="compositionally biased region" description="Basic residues" evidence="1">
    <location>
        <begin position="863"/>
        <end position="874"/>
    </location>
</feature>
<feature type="compositionally biased region" description="Low complexity" evidence="1">
    <location>
        <begin position="695"/>
        <end position="717"/>
    </location>
</feature>
<evidence type="ECO:0000256" key="1">
    <source>
        <dbReference type="SAM" id="MobiDB-lite"/>
    </source>
</evidence>
<sequence length="1268" mass="130664">MGNDLSTMSGGGRNLEVWGEARARRVSNELPTPRTIPLGHGDNLVPPALLLDAEMRSAADEASSTSSLRSAGTVSTYSTQHSALSKANRSPDPQPRRRSMSMSDMTAATALLAAAAPGVDFMVANEFFNCSDSTLGSEADLDSSSGIGSSGSDGNDDAGGVHHRCGMAPREPTLPYGSGRRLTGNELSARSPRRGRNEVDGAPALGSTATAAAAASATSPAHAKSSSTGRAETITTKAVSVVVSGKGGVTPLPSARQGNWHKRLLRPVSRGSIRDDGISGSATQWGSPDAADGALSSHEEKKCKTGKRKTSKPRIHPEGLLELKFPHRTRSSATAPRTSSAAAGTATTTIGVEALVSRMKLSTTKESPSVDAKQRHTSGDLSGSTAPALSNEKRGGQCDSFTCVSSSPAQQHHAAGKDGRGKPGANRSSDPPRSSESPAHHHSRQVQHHHCGGDDGSNAVPETVLASLVDSKSHHRQPRRNRSLGGKLDLHDESPNDFFASTQRSGHLFADSRAASLYSVSSSPGQAWTGDYAGRGVMQLTAAVDHRALDMQKVDDVGGTSEASRHHPSRGLLCSGSCTACVNSTGTFNATSQPQQADLQRKIEMHLQRMTYTSKSPSLVTSNQVVSVRPENSQGTRHSLISTLPMPLNVGAAEAPANRGQVGAAAVMREALSAGASCRDGHGHVHTAASVSICSNGSGSSSFGSSSSGDRSISPDVSVRELVKSSRVKPPAKAESPPLLPQPPPPQTAVMRTKTHSFRGHGGRRGPTNLSATEGLAASAVSPKRHSSCAGRRHHHGNGSSNSGDALHATASVLTSVQGSCSALRPTRADSKDLILRPDRTASARRHRRGGGDENAPEGSGSRQRHPQNRKLSSRTHFTSFSFSSDSFLYGKVRGHLAKAAAVAANSSSIERRRHASGCESSGGTQAHARHHAHGEVDSVALGASPFASSRKGEAECRHRGSGCGNESGMGSVVADLDDLLLGADGRAPSGNLTALYPRSASSSLSLAPSSRNSSTNGSCVSSGSVRALRKRAARARDLSASSSTSNSCGGAVAANGSASSAVTGGTRGMKLPSFKPNMGVGISNSPDTSSGRPVNINYVLQPLRSPAANGSATMAAASPEIHSVAKSHSTSSGSGVAADTSGAMPTVHGHEKASWQPSMVPKVPCALFNGSGSGAHLPRMPPASSPRHASSKRDGDTDSLTVSFPDANGRGDGGSGAAASSSAASLLAGPSRDSSAKRRRPTTQSFTPWSVDMSRFKALQEAQEPPS</sequence>
<dbReference type="Proteomes" id="UP000318821">
    <property type="component" value="Unassembled WGS sequence"/>
</dbReference>
<dbReference type="VEuPathDB" id="TriTrypDB:LdBPK_050840.1"/>
<feature type="region of interest" description="Disordered" evidence="1">
    <location>
        <begin position="138"/>
        <end position="232"/>
    </location>
</feature>
<feature type="compositionally biased region" description="Basic and acidic residues" evidence="1">
    <location>
        <begin position="315"/>
        <end position="325"/>
    </location>
</feature>
<feature type="region of interest" description="Disordered" evidence="1">
    <location>
        <begin position="61"/>
        <end position="103"/>
    </location>
</feature>
<feature type="compositionally biased region" description="Polar residues" evidence="1">
    <location>
        <begin position="399"/>
        <end position="410"/>
    </location>
</feature>
<organism evidence="2 3">
    <name type="scientific">Leishmania donovani</name>
    <dbReference type="NCBI Taxonomy" id="5661"/>
    <lineage>
        <taxon>Eukaryota</taxon>
        <taxon>Discoba</taxon>
        <taxon>Euglenozoa</taxon>
        <taxon>Kinetoplastea</taxon>
        <taxon>Metakinetoplastina</taxon>
        <taxon>Trypanosomatida</taxon>
        <taxon>Trypanosomatidae</taxon>
        <taxon>Leishmaniinae</taxon>
        <taxon>Leishmania</taxon>
    </lineage>
</organism>
<reference evidence="3" key="1">
    <citation type="submission" date="2019-02" db="EMBL/GenBank/DDBJ databases">
        <title>FDA dAtabase for Regulatory Grade micrObial Sequences (FDA-ARGOS): Supporting development and validation of Infectious Disease Dx tests.</title>
        <authorList>
            <person name="Duncan R."/>
            <person name="Fisher C."/>
            <person name="Tallon L."/>
            <person name="Sadzewicz L."/>
            <person name="Sengamalay N."/>
            <person name="Ott S."/>
            <person name="Godinez A."/>
            <person name="Nagaraj S."/>
            <person name="Vavikolanu K."/>
            <person name="Vyas G."/>
            <person name="Nadendla S."/>
            <person name="Aluvathingal J."/>
            <person name="Sichtig H."/>
        </authorList>
    </citation>
    <scope>NUCLEOTIDE SEQUENCE [LARGE SCALE GENOMIC DNA]</scope>
    <source>
        <strain evidence="3">FDAARGOS_360</strain>
    </source>
</reference>
<accession>A0A504Y0H7</accession>
<protein>
    <submittedName>
        <fullName evidence="2">Uncharacterized protein</fullName>
    </submittedName>
</protein>
<dbReference type="EMBL" id="RHLD01000058">
    <property type="protein sequence ID" value="TPP51820.1"/>
    <property type="molecule type" value="Genomic_DNA"/>
</dbReference>
<dbReference type="VEuPathDB" id="TriTrypDB:LdCL_050013500"/>
<feature type="region of interest" description="Disordered" evidence="1">
    <location>
        <begin position="361"/>
        <end position="492"/>
    </location>
</feature>
<gene>
    <name evidence="2" type="ORF">CGC20_24205</name>
</gene>
<feature type="region of interest" description="Disordered" evidence="1">
    <location>
        <begin position="271"/>
        <end position="346"/>
    </location>
</feature>
<feature type="compositionally biased region" description="Basic residues" evidence="1">
    <location>
        <begin position="753"/>
        <end position="764"/>
    </location>
</feature>
<evidence type="ECO:0000313" key="2">
    <source>
        <dbReference type="EMBL" id="TPP51820.1"/>
    </source>
</evidence>
<feature type="compositionally biased region" description="Low complexity" evidence="1">
    <location>
        <begin position="142"/>
        <end position="153"/>
    </location>
</feature>
<feature type="compositionally biased region" description="Basic residues" evidence="1">
    <location>
        <begin position="473"/>
        <end position="482"/>
    </location>
</feature>
<feature type="compositionally biased region" description="Low complexity" evidence="1">
    <location>
        <begin position="331"/>
        <end position="346"/>
    </location>
</feature>
<evidence type="ECO:0000313" key="3">
    <source>
        <dbReference type="Proteomes" id="UP000318821"/>
    </source>
</evidence>
<dbReference type="AlphaFoldDB" id="A0A504Y0H7"/>
<feature type="region of interest" description="Disordered" evidence="1">
    <location>
        <begin position="905"/>
        <end position="933"/>
    </location>
</feature>
<feature type="compositionally biased region" description="Low complexity" evidence="1">
    <location>
        <begin position="1218"/>
        <end position="1233"/>
    </location>
</feature>
<feature type="region of interest" description="Disordered" evidence="1">
    <location>
        <begin position="819"/>
        <end position="876"/>
    </location>
</feature>